<organism evidence="13 14">
    <name type="scientific">Sphingomonas colocasiae</name>
    <dbReference type="NCBI Taxonomy" id="1848973"/>
    <lineage>
        <taxon>Bacteria</taxon>
        <taxon>Pseudomonadati</taxon>
        <taxon>Pseudomonadota</taxon>
        <taxon>Alphaproteobacteria</taxon>
        <taxon>Sphingomonadales</taxon>
        <taxon>Sphingomonadaceae</taxon>
        <taxon>Sphingomonas</taxon>
    </lineage>
</organism>
<feature type="domain" description="Trimeric autotransporter adhesin YadA-like stalk" evidence="12">
    <location>
        <begin position="929"/>
        <end position="963"/>
    </location>
</feature>
<dbReference type="RefSeq" id="WP_222990014.1">
    <property type="nucleotide sequence ID" value="NZ_JAINVV010000004.1"/>
</dbReference>
<feature type="domain" description="Trimeric autotransporter adhesin YadA-like stalk" evidence="12">
    <location>
        <begin position="588"/>
        <end position="628"/>
    </location>
</feature>
<evidence type="ECO:0000256" key="7">
    <source>
        <dbReference type="ARBA" id="ARBA00022729"/>
    </source>
</evidence>
<feature type="domain" description="Trimeric autotransporter adhesin YadA-like stalk" evidence="12">
    <location>
        <begin position="294"/>
        <end position="335"/>
    </location>
</feature>
<feature type="domain" description="Trimeric autotransporter adhesin YadA-like stalk" evidence="12">
    <location>
        <begin position="992"/>
        <end position="1034"/>
    </location>
</feature>
<feature type="domain" description="Trimeric autotransporter adhesin YadA-like stalk" evidence="12">
    <location>
        <begin position="365"/>
        <end position="406"/>
    </location>
</feature>
<accession>A0ABS7PQI1</accession>
<dbReference type="SUPFAM" id="SSF54523">
    <property type="entry name" value="Pili subunits"/>
    <property type="match status" value="1"/>
</dbReference>
<dbReference type="Pfam" id="PF05662">
    <property type="entry name" value="YadA_stalk"/>
    <property type="match status" value="14"/>
</dbReference>
<sequence length="1374" mass="134386">MDDVGKNICAPGAEKRADDQRCTLIPFQGRKSLVAGLRLATALALAGGAAGQASAQTSVVSACSGVSLPRSVVTDIAGDVLVPVLGKVEDALNVVSLGLIDLGLSTTLSNASKGAPITLNAIGIDGKAINVLANPDCQTVSDSFSLETPAGIAFGGNLISGLGAAGAGQGATAGDLTAIAIGNKASTSAGAVGAIALGQGASVTHLGSSVALGAGSTATGATLGDQAYLVGGTAMAEVNIGDRRLTGVAAGSADTDAVNVAQLKAATAGALDDALQFNAGLSAYDAERGGAPTRITNVAAGTLSAASDDAVNGSQLFATNSQVSINTTNISNLETAVGTLQDDALQYNSKIGTYDASRGGAPTGISGVSAGALGATSTDAVNGSQLFATNNQVSTNTTNIATNTTKIGNLDIELGALSALAVKYDGAGMDVVTFKGAGGTRLTGVAPGTIGAASTDAVNGAQLFATNTQVSANTTNITNLETSVGALQDDALQYNAKIGAYDAARGGVPTGISNVAAGTLGATSTDAVNGSQLFATNSQVSINTTNIANNGSNIASLDVELDALSALAVKYDGAARDLVTFQGAGGTRLTGVSAGALNATSTDAVNGAQLYATNSQVDINTTNIALINSKMGSIDALAVTYDDTSRTGLTLLGAGGTTISNVAAGVDDMDAVNVAQLKAATAGMATDALQYDAGVSAYNAQRGGAPTRITNVAAGALNATSTDAVNGAQLFATNSQVAINTTNIADNSTAITNLGNQVATNTTSIANHNSAITNLTADLGALQDDALLFNTKLAAYDAARGGGATRITNVAAGALNPASDDAVNGAQLHATNQQVDINTTNIALLNSKMGSIDALAVTYDDKSRGSLTLLGANGTRISNVAAGVDDDDAVNVAQLNSVADSVTALQGDALMFDAGANAYNATRGGAAQRITGVAPGALNATSTDAVNGAQLHATNQALASLSTTVSEMGALAVQYDDASRKTLTLAGVGGTRVTNVSAGTLAAGSTDAVNGSQLHATNQAVGQVDQRVTNLAGSIATHLGGGATANADGSVSAPSYAIAGIDANGNKTSQTYDNVGSALSGLGDSLANVNGRVDAIAAASDQAVSYDSSAKDKVTLAGASGTRVTNLTDGELSADSSDAVTGSQLYAVGQQVVTNTNNITNLQTQIANIQVGGSAYVQVNNTAGNPHASATGTNAIAVGAGAGATGANSAAMGTNASALAANSVALGASSVADRADSVSVGFAGGERQITNVAAGVSSTDAVNLGQLNSGLGQAVNIANAYTDARISILSFDLGRVRRDAEGGTAAAMALTAMPQAFGPGMSMFGMGVSTWQGESAVAFGVSKATPGGKVVVKAGATYNTRGQGGANAGVGIVF</sequence>
<evidence type="ECO:0000256" key="10">
    <source>
        <dbReference type="ARBA" id="ARBA00023237"/>
    </source>
</evidence>
<comment type="similarity">
    <text evidence="3">Belongs to the autotransporter-2 (AT-2) (TC 1.B.40) family.</text>
</comment>
<dbReference type="InterPro" id="IPR005594">
    <property type="entry name" value="YadA_C"/>
</dbReference>
<evidence type="ECO:0000256" key="8">
    <source>
        <dbReference type="ARBA" id="ARBA00022927"/>
    </source>
</evidence>
<keyword evidence="10" id="KW-0998">Cell outer membrane</keyword>
<dbReference type="InterPro" id="IPR045584">
    <property type="entry name" value="Pilin-like"/>
</dbReference>
<feature type="domain" description="Trimeric autotransporter adhesin YadA-like stalk" evidence="12">
    <location>
        <begin position="806"/>
        <end position="847"/>
    </location>
</feature>
<feature type="domain" description="Trimeric autotransporter adhesin YadA-like stalk" evidence="12">
    <location>
        <begin position="659"/>
        <end position="699"/>
    </location>
</feature>
<name>A0ABS7PQI1_9SPHN</name>
<feature type="domain" description="Trimeric autotransporter adhesin YadA-like stalk" evidence="12">
    <location>
        <begin position="512"/>
        <end position="554"/>
    </location>
</feature>
<feature type="domain" description="Trimeric autotransporter adhesin YadA-like stalk" evidence="12">
    <location>
        <begin position="244"/>
        <end position="274"/>
    </location>
</feature>
<dbReference type="Proteomes" id="UP000706039">
    <property type="component" value="Unassembled WGS sequence"/>
</dbReference>
<evidence type="ECO:0000256" key="9">
    <source>
        <dbReference type="ARBA" id="ARBA00023136"/>
    </source>
</evidence>
<keyword evidence="5" id="KW-1134">Transmembrane beta strand</keyword>
<evidence type="ECO:0000313" key="14">
    <source>
        <dbReference type="Proteomes" id="UP000706039"/>
    </source>
</evidence>
<dbReference type="Gene3D" id="1.20.5.170">
    <property type="match status" value="10"/>
</dbReference>
<evidence type="ECO:0000256" key="3">
    <source>
        <dbReference type="ARBA" id="ARBA00005848"/>
    </source>
</evidence>
<evidence type="ECO:0000256" key="5">
    <source>
        <dbReference type="ARBA" id="ARBA00022452"/>
    </source>
</evidence>
<dbReference type="Gene3D" id="6.10.250.2040">
    <property type="match status" value="2"/>
</dbReference>
<feature type="domain" description="Trimeric autotransporter adhesin YadA-like C-terminal membrane anchor" evidence="11">
    <location>
        <begin position="1314"/>
        <end position="1374"/>
    </location>
</feature>
<evidence type="ECO:0000313" key="13">
    <source>
        <dbReference type="EMBL" id="MBY8822975.1"/>
    </source>
</evidence>
<dbReference type="Gene3D" id="6.10.250.2030">
    <property type="match status" value="1"/>
</dbReference>
<dbReference type="Gene3D" id="3.30.1300.30">
    <property type="entry name" value="GSPII I/J protein-like"/>
    <property type="match status" value="1"/>
</dbReference>
<comment type="subcellular location">
    <subcellularLocation>
        <location evidence="2">Cell outer membrane</location>
    </subcellularLocation>
    <subcellularLocation>
        <location evidence="1">Cell surface</location>
    </subcellularLocation>
</comment>
<keyword evidence="9" id="KW-0472">Membrane</keyword>
<dbReference type="Gene3D" id="2.150.10.10">
    <property type="entry name" value="Serralysin-like metalloprotease, C-terminal"/>
    <property type="match status" value="2"/>
</dbReference>
<evidence type="ECO:0000256" key="6">
    <source>
        <dbReference type="ARBA" id="ARBA00022692"/>
    </source>
</evidence>
<proteinExistence type="inferred from homology"/>
<dbReference type="InterPro" id="IPR008635">
    <property type="entry name" value="Coiled_stalk_dom"/>
</dbReference>
<evidence type="ECO:0000256" key="1">
    <source>
        <dbReference type="ARBA" id="ARBA00004241"/>
    </source>
</evidence>
<feature type="domain" description="Trimeric autotransporter adhesin YadA-like stalk" evidence="12">
    <location>
        <begin position="1248"/>
        <end position="1284"/>
    </location>
</feature>
<protein>
    <submittedName>
        <fullName evidence="13">YadA-like family protein</fullName>
    </submittedName>
</protein>
<evidence type="ECO:0000259" key="11">
    <source>
        <dbReference type="Pfam" id="PF03895"/>
    </source>
</evidence>
<dbReference type="SUPFAM" id="SSF101967">
    <property type="entry name" value="Adhesin YadA, collagen-binding domain"/>
    <property type="match status" value="10"/>
</dbReference>
<dbReference type="InterPro" id="IPR011049">
    <property type="entry name" value="Serralysin-like_metalloprot_C"/>
</dbReference>
<feature type="domain" description="Trimeric autotransporter adhesin YadA-like stalk" evidence="12">
    <location>
        <begin position="441"/>
        <end position="483"/>
    </location>
</feature>
<gene>
    <name evidence="13" type="ORF">K7G82_11765</name>
</gene>
<evidence type="ECO:0000259" key="12">
    <source>
        <dbReference type="Pfam" id="PF05662"/>
    </source>
</evidence>
<feature type="domain" description="Trimeric autotransporter adhesin YadA-like stalk" evidence="12">
    <location>
        <begin position="708"/>
        <end position="751"/>
    </location>
</feature>
<dbReference type="EMBL" id="JAINVV010000004">
    <property type="protein sequence ID" value="MBY8822975.1"/>
    <property type="molecule type" value="Genomic_DNA"/>
</dbReference>
<reference evidence="13 14" key="1">
    <citation type="submission" date="2021-08" db="EMBL/GenBank/DDBJ databases">
        <authorList>
            <person name="Tuo L."/>
        </authorList>
    </citation>
    <scope>NUCLEOTIDE SEQUENCE [LARGE SCALE GENOMIC DNA]</scope>
    <source>
        <strain evidence="13 14">JCM 31229</strain>
    </source>
</reference>
<feature type="domain" description="Trimeric autotransporter adhesin YadA-like stalk" evidence="12">
    <location>
        <begin position="876"/>
        <end position="904"/>
    </location>
</feature>
<comment type="caution">
    <text evidence="13">The sequence shown here is derived from an EMBL/GenBank/DDBJ whole genome shotgun (WGS) entry which is preliminary data.</text>
</comment>
<keyword evidence="6" id="KW-0812">Transmembrane</keyword>
<keyword evidence="14" id="KW-1185">Reference proteome</keyword>
<dbReference type="Pfam" id="PF03895">
    <property type="entry name" value="YadA_anchor"/>
    <property type="match status" value="1"/>
</dbReference>
<keyword evidence="4" id="KW-0813">Transport</keyword>
<keyword evidence="7" id="KW-0732">Signal</keyword>
<feature type="domain" description="Trimeric autotransporter adhesin YadA-like stalk" evidence="12">
    <location>
        <begin position="1123"/>
        <end position="1165"/>
    </location>
</feature>
<evidence type="ECO:0000256" key="2">
    <source>
        <dbReference type="ARBA" id="ARBA00004442"/>
    </source>
</evidence>
<keyword evidence="8" id="KW-0653">Protein transport</keyword>
<evidence type="ECO:0000256" key="4">
    <source>
        <dbReference type="ARBA" id="ARBA00022448"/>
    </source>
</evidence>